<evidence type="ECO:0000256" key="1">
    <source>
        <dbReference type="ARBA" id="ARBA00001946"/>
    </source>
</evidence>
<feature type="transmembrane region" description="Helical" evidence="5">
    <location>
        <begin position="118"/>
        <end position="136"/>
    </location>
</feature>
<evidence type="ECO:0000313" key="8">
    <source>
        <dbReference type="Proteomes" id="UP000242930"/>
    </source>
</evidence>
<dbReference type="OrthoDB" id="9812260at2"/>
<keyword evidence="5" id="KW-0812">Transmembrane</keyword>
<dbReference type="InterPro" id="IPR050469">
    <property type="entry name" value="Diguanylate_Cyclase"/>
</dbReference>
<dbReference type="RefSeq" id="WP_090307505.1">
    <property type="nucleotide sequence ID" value="NZ_FNZE01000003.1"/>
</dbReference>
<comment type="catalytic activity">
    <reaction evidence="4">
        <text>2 GTP = 3',3'-c-di-GMP + 2 diphosphate</text>
        <dbReference type="Rhea" id="RHEA:24898"/>
        <dbReference type="ChEBI" id="CHEBI:33019"/>
        <dbReference type="ChEBI" id="CHEBI:37565"/>
        <dbReference type="ChEBI" id="CHEBI:58805"/>
        <dbReference type="EC" id="2.7.7.65"/>
    </reaction>
</comment>
<keyword evidence="5" id="KW-1133">Transmembrane helix</keyword>
<dbReference type="Pfam" id="PF00990">
    <property type="entry name" value="GGDEF"/>
    <property type="match status" value="1"/>
</dbReference>
<dbReference type="STRING" id="915471.SAMN05216201_10343"/>
<evidence type="ECO:0000256" key="5">
    <source>
        <dbReference type="SAM" id="Phobius"/>
    </source>
</evidence>
<dbReference type="AlphaFoldDB" id="A0A1H6UP48"/>
<protein>
    <recommendedName>
        <fullName evidence="3">diguanylate cyclase</fullName>
        <ecNumber evidence="3">2.7.7.65</ecNumber>
    </recommendedName>
</protein>
<comment type="cofactor">
    <cofactor evidence="1">
        <name>Mg(2+)</name>
        <dbReference type="ChEBI" id="CHEBI:18420"/>
    </cofactor>
</comment>
<dbReference type="CDD" id="cd01949">
    <property type="entry name" value="GGDEF"/>
    <property type="match status" value="1"/>
</dbReference>
<dbReference type="NCBIfam" id="TIGR00254">
    <property type="entry name" value="GGDEF"/>
    <property type="match status" value="1"/>
</dbReference>
<feature type="transmembrane region" description="Helical" evidence="5">
    <location>
        <begin position="148"/>
        <end position="169"/>
    </location>
</feature>
<dbReference type="PANTHER" id="PTHR45138">
    <property type="entry name" value="REGULATORY COMPONENTS OF SENSORY TRANSDUCTION SYSTEM"/>
    <property type="match status" value="1"/>
</dbReference>
<accession>A0A1H6UP48</accession>
<evidence type="ECO:0000256" key="2">
    <source>
        <dbReference type="ARBA" id="ARBA00004533"/>
    </source>
</evidence>
<keyword evidence="8" id="KW-1185">Reference proteome</keyword>
<feature type="domain" description="GGDEF" evidence="6">
    <location>
        <begin position="251"/>
        <end position="381"/>
    </location>
</feature>
<gene>
    <name evidence="7" type="ORF">SAMN05216201_10343</name>
</gene>
<dbReference type="InterPro" id="IPR043128">
    <property type="entry name" value="Rev_trsase/Diguanyl_cyclase"/>
</dbReference>
<dbReference type="EC" id="2.7.7.65" evidence="3"/>
<dbReference type="PANTHER" id="PTHR45138:SF9">
    <property type="entry name" value="DIGUANYLATE CYCLASE DGCM-RELATED"/>
    <property type="match status" value="1"/>
</dbReference>
<name>A0A1H6UP48_9PSED</name>
<dbReference type="GO" id="GO:1902201">
    <property type="term" value="P:negative regulation of bacterial-type flagellum-dependent cell motility"/>
    <property type="evidence" value="ECO:0007669"/>
    <property type="project" value="TreeGrafter"/>
</dbReference>
<feature type="transmembrane region" description="Helical" evidence="5">
    <location>
        <begin position="36"/>
        <end position="57"/>
    </location>
</feature>
<organism evidence="7 8">
    <name type="scientific">Pseudomonas linyingensis</name>
    <dbReference type="NCBI Taxonomy" id="915471"/>
    <lineage>
        <taxon>Bacteria</taxon>
        <taxon>Pseudomonadati</taxon>
        <taxon>Pseudomonadota</taxon>
        <taxon>Gammaproteobacteria</taxon>
        <taxon>Pseudomonadales</taxon>
        <taxon>Pseudomonadaceae</taxon>
        <taxon>Pseudomonas</taxon>
    </lineage>
</organism>
<dbReference type="EMBL" id="FNZE01000003">
    <property type="protein sequence ID" value="SEI90010.1"/>
    <property type="molecule type" value="Genomic_DNA"/>
</dbReference>
<dbReference type="GO" id="GO:0005886">
    <property type="term" value="C:plasma membrane"/>
    <property type="evidence" value="ECO:0007669"/>
    <property type="project" value="UniProtKB-SubCell"/>
</dbReference>
<feature type="transmembrane region" description="Helical" evidence="5">
    <location>
        <begin position="92"/>
        <end position="112"/>
    </location>
</feature>
<dbReference type="Proteomes" id="UP000242930">
    <property type="component" value="Unassembled WGS sequence"/>
</dbReference>
<proteinExistence type="predicted"/>
<keyword evidence="5" id="KW-0472">Membrane</keyword>
<dbReference type="FunFam" id="3.30.70.270:FF:000001">
    <property type="entry name" value="Diguanylate cyclase domain protein"/>
    <property type="match status" value="1"/>
</dbReference>
<evidence type="ECO:0000256" key="3">
    <source>
        <dbReference type="ARBA" id="ARBA00012528"/>
    </source>
</evidence>
<dbReference type="GO" id="GO:0052621">
    <property type="term" value="F:diguanylate cyclase activity"/>
    <property type="evidence" value="ECO:0007669"/>
    <property type="project" value="UniProtKB-EC"/>
</dbReference>
<dbReference type="InterPro" id="IPR029787">
    <property type="entry name" value="Nucleotide_cyclase"/>
</dbReference>
<evidence type="ECO:0000256" key="4">
    <source>
        <dbReference type="ARBA" id="ARBA00034247"/>
    </source>
</evidence>
<feature type="transmembrane region" description="Helical" evidence="5">
    <location>
        <begin position="189"/>
        <end position="209"/>
    </location>
</feature>
<reference evidence="8" key="1">
    <citation type="submission" date="2016-10" db="EMBL/GenBank/DDBJ databases">
        <authorList>
            <person name="Varghese N."/>
            <person name="Submissions S."/>
        </authorList>
    </citation>
    <scope>NUCLEOTIDE SEQUENCE [LARGE SCALE GENOMIC DNA]</scope>
    <source>
        <strain evidence="8">LMG 25967</strain>
    </source>
</reference>
<dbReference type="PROSITE" id="PS50887">
    <property type="entry name" value="GGDEF"/>
    <property type="match status" value="1"/>
</dbReference>
<dbReference type="InterPro" id="IPR000160">
    <property type="entry name" value="GGDEF_dom"/>
</dbReference>
<dbReference type="SUPFAM" id="SSF55073">
    <property type="entry name" value="Nucleotide cyclase"/>
    <property type="match status" value="1"/>
</dbReference>
<comment type="subcellular location">
    <subcellularLocation>
        <location evidence="2">Cell inner membrane</location>
    </subcellularLocation>
</comment>
<evidence type="ECO:0000259" key="6">
    <source>
        <dbReference type="PROSITE" id="PS50887"/>
    </source>
</evidence>
<evidence type="ECO:0000313" key="7">
    <source>
        <dbReference type="EMBL" id="SEI90010.1"/>
    </source>
</evidence>
<dbReference type="SMART" id="SM00267">
    <property type="entry name" value="GGDEF"/>
    <property type="match status" value="1"/>
</dbReference>
<dbReference type="GO" id="GO:0043709">
    <property type="term" value="P:cell adhesion involved in single-species biofilm formation"/>
    <property type="evidence" value="ECO:0007669"/>
    <property type="project" value="TreeGrafter"/>
</dbReference>
<dbReference type="Gene3D" id="3.30.70.270">
    <property type="match status" value="1"/>
</dbReference>
<feature type="transmembrane region" description="Helical" evidence="5">
    <location>
        <begin position="6"/>
        <end position="24"/>
    </location>
</feature>
<sequence length="386" mass="41770">MTLHLPTLLLLDICVLALLGGLMLHASRRSEGEATLGWMAGMLVLASLGTLVVSLRGVGVDNLSIVLGQALLRLAAGLGWTAMRVFAGRRPCWPGIVGGALLWVLLCLWPHFMSSPPLRVTVVTLLSVLYSAMAAWELWRARRQLQAAIMPAVALSLMHALFCASLLLVDSGQAIERVWSGLDDSFVTWRLLEAFLFAIGIAFVTLAMVRERAELRLRAMANCDPLTGIGNRRAFMDVAQVLLAHCQRVGSPVALLMCDLDHFKQLNDRYGHAMGDAALIGFGRVLAQSIRQSDVCGRIGGEEFACLLPDADAAQAELVAERIRRECHALMPGQAQCCSVSIGVAGVAQAGYELPRLLALADQALYRAKANGRNRVEHYAEQPMPG</sequence>